<dbReference type="AlphaFoldDB" id="A0A1S4EN23"/>
<evidence type="ECO:0000256" key="1">
    <source>
        <dbReference type="ARBA" id="ARBA00022884"/>
    </source>
</evidence>
<feature type="non-terminal residue" evidence="5">
    <location>
        <position position="214"/>
    </location>
</feature>
<keyword evidence="4" id="KW-1185">Reference proteome</keyword>
<dbReference type="PANTHER" id="PTHR46901:SF2">
    <property type="entry name" value="GH04942P"/>
    <property type="match status" value="1"/>
</dbReference>
<gene>
    <name evidence="5" type="primary">LOC103519149</name>
</gene>
<dbReference type="InterPro" id="IPR004302">
    <property type="entry name" value="Cellulose/chitin-bd_N"/>
</dbReference>
<dbReference type="Pfam" id="PF00076">
    <property type="entry name" value="RRM_1"/>
    <property type="match status" value="1"/>
</dbReference>
<dbReference type="InterPro" id="IPR000504">
    <property type="entry name" value="RRM_dom"/>
</dbReference>
<evidence type="ECO:0000313" key="5">
    <source>
        <dbReference type="RefSeq" id="XP_017303578.1"/>
    </source>
</evidence>
<evidence type="ECO:0000259" key="3">
    <source>
        <dbReference type="PROSITE" id="PS50026"/>
    </source>
</evidence>
<dbReference type="KEGG" id="dci:103519149"/>
<protein>
    <submittedName>
        <fullName evidence="5">Uncharacterized protein LOC103519149</fullName>
    </submittedName>
</protein>
<comment type="caution">
    <text evidence="2">Lacks conserved residue(s) required for the propagation of feature annotation.</text>
</comment>
<dbReference type="InterPro" id="IPR000742">
    <property type="entry name" value="EGF"/>
</dbReference>
<reference evidence="5" key="1">
    <citation type="submission" date="2025-08" db="UniProtKB">
        <authorList>
            <consortium name="RefSeq"/>
        </authorList>
    </citation>
    <scope>IDENTIFICATION</scope>
</reference>
<dbReference type="GO" id="GO:0003723">
    <property type="term" value="F:RNA binding"/>
    <property type="evidence" value="ECO:0007669"/>
    <property type="project" value="UniProtKB-KW"/>
</dbReference>
<evidence type="ECO:0000256" key="2">
    <source>
        <dbReference type="PROSITE-ProRule" id="PRU00076"/>
    </source>
</evidence>
<dbReference type="Pfam" id="PF03067">
    <property type="entry name" value="LPMO_10"/>
    <property type="match status" value="1"/>
</dbReference>
<dbReference type="PROSITE" id="PS50026">
    <property type="entry name" value="EGF_3"/>
    <property type="match status" value="1"/>
</dbReference>
<keyword evidence="1" id="KW-0694">RNA-binding</keyword>
<feature type="disulfide bond" evidence="2">
    <location>
        <begin position="165"/>
        <end position="174"/>
    </location>
</feature>
<accession>A0A1S4EN23</accession>
<dbReference type="STRING" id="121845.A0A1S4EN23"/>
<dbReference type="PROSITE" id="PS00022">
    <property type="entry name" value="EGF_1"/>
    <property type="match status" value="1"/>
</dbReference>
<dbReference type="PaxDb" id="121845-A0A1S4EN23"/>
<dbReference type="PROSITE" id="PS01186">
    <property type="entry name" value="EGF_2"/>
    <property type="match status" value="1"/>
</dbReference>
<proteinExistence type="predicted"/>
<name>A0A1S4EN23_DIACI</name>
<dbReference type="Gene3D" id="3.30.70.330">
    <property type="match status" value="1"/>
</dbReference>
<dbReference type="PANTHER" id="PTHR46901">
    <property type="entry name" value="GH04942P"/>
    <property type="match status" value="1"/>
</dbReference>
<evidence type="ECO:0000313" key="4">
    <source>
        <dbReference type="Proteomes" id="UP000079169"/>
    </source>
</evidence>
<dbReference type="GeneID" id="103519149"/>
<dbReference type="Gene3D" id="2.60.120.260">
    <property type="entry name" value="Galactose-binding domain-like"/>
    <property type="match status" value="1"/>
</dbReference>
<dbReference type="RefSeq" id="XP_017303578.1">
    <property type="nucleotide sequence ID" value="XM_017448089.1"/>
</dbReference>
<keyword evidence="2" id="KW-1015">Disulfide bond</keyword>
<dbReference type="SUPFAM" id="SSF54928">
    <property type="entry name" value="RNA-binding domain, RBD"/>
    <property type="match status" value="1"/>
</dbReference>
<keyword evidence="2" id="KW-0245">EGF-like domain</keyword>
<organism evidence="4 5">
    <name type="scientific">Diaphorina citri</name>
    <name type="common">Asian citrus psyllid</name>
    <dbReference type="NCBI Taxonomy" id="121845"/>
    <lineage>
        <taxon>Eukaryota</taxon>
        <taxon>Metazoa</taxon>
        <taxon>Ecdysozoa</taxon>
        <taxon>Arthropoda</taxon>
        <taxon>Hexapoda</taxon>
        <taxon>Insecta</taxon>
        <taxon>Pterygota</taxon>
        <taxon>Neoptera</taxon>
        <taxon>Paraneoptera</taxon>
        <taxon>Hemiptera</taxon>
        <taxon>Sternorrhyncha</taxon>
        <taxon>Psylloidea</taxon>
        <taxon>Psyllidae</taxon>
        <taxon>Diaphorininae</taxon>
        <taxon>Diaphorina</taxon>
    </lineage>
</organism>
<dbReference type="Proteomes" id="UP000079169">
    <property type="component" value="Unplaced"/>
</dbReference>
<sequence length="214" mass="24685">MGSIKTSLLAGSTFNISWHLAYPHRGGFKLHILDSLQRPLLDLTPVTKDSEFVRSDATAQQYQVTLPKDFECDDCTIRLLREASEWSNNYRFWSCADVDIKNRNKYKEDCSGHGRYLLSKCRCDRLYYGHKCQYKDECMEDIDCGDRGRCVDVTASTAPRKQCYCELGWFGPGCTKKSALKSQDMDLKSLREYFSKFGEITEVMVMKDPTTRRS</sequence>
<dbReference type="InterPro" id="IPR035979">
    <property type="entry name" value="RBD_domain_sf"/>
</dbReference>
<dbReference type="OMA" id="HEEICTN"/>
<feature type="domain" description="EGF-like" evidence="3">
    <location>
        <begin position="134"/>
        <end position="175"/>
    </location>
</feature>
<dbReference type="InterPro" id="IPR012677">
    <property type="entry name" value="Nucleotide-bd_a/b_plait_sf"/>
</dbReference>